<comment type="caution">
    <text evidence="3">The sequence shown here is derived from an EMBL/GenBank/DDBJ whole genome shotgun (WGS) entry which is preliminary data.</text>
</comment>
<dbReference type="InterPro" id="IPR033900">
    <property type="entry name" value="Gram_neg_porin_domain"/>
</dbReference>
<feature type="chain" id="PRO_5039898288" evidence="1">
    <location>
        <begin position="26"/>
        <end position="349"/>
    </location>
</feature>
<gene>
    <name evidence="3" type="ORF">NJQ99_08860</name>
</gene>
<evidence type="ECO:0000313" key="3">
    <source>
        <dbReference type="EMBL" id="MCP1336515.1"/>
    </source>
</evidence>
<dbReference type="Pfam" id="PF13609">
    <property type="entry name" value="Porin_4"/>
    <property type="match status" value="1"/>
</dbReference>
<dbReference type="GO" id="GO:0015288">
    <property type="term" value="F:porin activity"/>
    <property type="evidence" value="ECO:0007669"/>
    <property type="project" value="InterPro"/>
</dbReference>
<reference evidence="3" key="1">
    <citation type="submission" date="2022-06" db="EMBL/GenBank/DDBJ databases">
        <title>Isolation and Genomics of Futiania mangrovii gen. nov., sp. nov., a Rare and Metabolically-versatile member in the Class Alphaproteobacteria.</title>
        <authorList>
            <person name="Liu L."/>
            <person name="Huang W.-C."/>
            <person name="Pan J."/>
            <person name="Li J."/>
            <person name="Huang Y."/>
            <person name="Du H."/>
            <person name="Liu Y."/>
            <person name="Li M."/>
        </authorList>
    </citation>
    <scope>NUCLEOTIDE SEQUENCE</scope>
    <source>
        <strain evidence="3">FT118</strain>
    </source>
</reference>
<accession>A0A9J6PFE1</accession>
<keyword evidence="4" id="KW-1185">Reference proteome</keyword>
<dbReference type="EMBL" id="JAMZFT010000002">
    <property type="protein sequence ID" value="MCP1336515.1"/>
    <property type="molecule type" value="Genomic_DNA"/>
</dbReference>
<dbReference type="SUPFAM" id="SSF56935">
    <property type="entry name" value="Porins"/>
    <property type="match status" value="1"/>
</dbReference>
<dbReference type="Proteomes" id="UP001055804">
    <property type="component" value="Unassembled WGS sequence"/>
</dbReference>
<name>A0A9J6PFE1_9PROT</name>
<sequence>MMKKVLYGTTALVAASLAGTGIAAAKLDVSVGGYYQAVFVAGDHDDAAGGTEYRTTQVKQEGEIHFNAKTTLDNGLTVGMQVQLEAYTTGDQIDEHYVYLDGGWGRVLIGAENSAPYLMHYGAQSVVPGHGVDTPNFRHHPIRGANSSTTYLVSTSDANKITYFTPRFGGFQLGVSYTPDAAGTSGTSDSYTVLTADDGLEDVFEVGANYVQDFGGFNVALSGGFMSGDNNGTAAGESGWSAGARVGVAGFTAGVAYRDLERTSTNDETTLSASLWYGTGPWAVGLAYLTSEYDTGAGDDEYDAYELGLSYKLGAGVTAGFALQHYKSETAAGVDGDSTVGALVLGLSF</sequence>
<evidence type="ECO:0000313" key="4">
    <source>
        <dbReference type="Proteomes" id="UP001055804"/>
    </source>
</evidence>
<dbReference type="InterPro" id="IPR023614">
    <property type="entry name" value="Porin_dom_sf"/>
</dbReference>
<proteinExistence type="predicted"/>
<evidence type="ECO:0000256" key="1">
    <source>
        <dbReference type="SAM" id="SignalP"/>
    </source>
</evidence>
<organism evidence="3 4">
    <name type="scientific">Futiania mangrovi</name>
    <dbReference type="NCBI Taxonomy" id="2959716"/>
    <lineage>
        <taxon>Bacteria</taxon>
        <taxon>Pseudomonadati</taxon>
        <taxon>Pseudomonadota</taxon>
        <taxon>Alphaproteobacteria</taxon>
        <taxon>Futianiales</taxon>
        <taxon>Futianiaceae</taxon>
        <taxon>Futiania</taxon>
    </lineage>
</organism>
<dbReference type="GO" id="GO:0016020">
    <property type="term" value="C:membrane"/>
    <property type="evidence" value="ECO:0007669"/>
    <property type="project" value="InterPro"/>
</dbReference>
<feature type="domain" description="Porin" evidence="2">
    <location>
        <begin position="10"/>
        <end position="329"/>
    </location>
</feature>
<feature type="signal peptide" evidence="1">
    <location>
        <begin position="1"/>
        <end position="25"/>
    </location>
</feature>
<keyword evidence="1" id="KW-0732">Signal</keyword>
<dbReference type="AlphaFoldDB" id="A0A9J6PFE1"/>
<evidence type="ECO:0000259" key="2">
    <source>
        <dbReference type="Pfam" id="PF13609"/>
    </source>
</evidence>
<dbReference type="RefSeq" id="WP_269332470.1">
    <property type="nucleotide sequence ID" value="NZ_JAMZFT010000002.1"/>
</dbReference>
<dbReference type="Gene3D" id="2.40.160.10">
    <property type="entry name" value="Porin"/>
    <property type="match status" value="1"/>
</dbReference>
<protein>
    <submittedName>
        <fullName evidence="3">Porin</fullName>
    </submittedName>
</protein>